<evidence type="ECO:0000313" key="4">
    <source>
        <dbReference type="Proteomes" id="UP001311915"/>
    </source>
</evidence>
<dbReference type="InterPro" id="IPR016024">
    <property type="entry name" value="ARM-type_fold"/>
</dbReference>
<evidence type="ECO:0000256" key="1">
    <source>
        <dbReference type="ARBA" id="ARBA00022737"/>
    </source>
</evidence>
<protein>
    <submittedName>
        <fullName evidence="3">Uncharacterized protein</fullName>
    </submittedName>
</protein>
<dbReference type="InterPro" id="IPR039852">
    <property type="entry name" value="CAND1/CAND2"/>
</dbReference>
<evidence type="ECO:0000313" key="3">
    <source>
        <dbReference type="EMBL" id="KAK4739969.1"/>
    </source>
</evidence>
<comment type="caution">
    <text evidence="3">The sequence shown here is derived from an EMBL/GenBank/DDBJ whole genome shotgun (WGS) entry which is preliminary data.</text>
</comment>
<keyword evidence="4" id="KW-1185">Reference proteome</keyword>
<keyword evidence="2" id="KW-0833">Ubl conjugation pathway</keyword>
<reference evidence="3 4" key="1">
    <citation type="submission" date="2023-10" db="EMBL/GenBank/DDBJ databases">
        <title>Genome-Wide Identification Analysis in wild type Solanum Pinnatisectum Reveals Some Genes Defensing Phytophthora Infestans.</title>
        <authorList>
            <person name="Sun C."/>
        </authorList>
    </citation>
    <scope>NUCLEOTIDE SEQUENCE [LARGE SCALE GENOMIC DNA]</scope>
    <source>
        <strain evidence="3">LQN</strain>
        <tissue evidence="3">Leaf</tissue>
    </source>
</reference>
<dbReference type="Gene3D" id="1.25.10.10">
    <property type="entry name" value="Leucine-rich Repeat Variant"/>
    <property type="match status" value="1"/>
</dbReference>
<evidence type="ECO:0000256" key="2">
    <source>
        <dbReference type="ARBA" id="ARBA00022786"/>
    </source>
</evidence>
<dbReference type="InterPro" id="IPR011989">
    <property type="entry name" value="ARM-like"/>
</dbReference>
<dbReference type="Proteomes" id="UP001311915">
    <property type="component" value="Unassembled WGS sequence"/>
</dbReference>
<proteinExistence type="predicted"/>
<dbReference type="GO" id="GO:0010265">
    <property type="term" value="P:SCF complex assembly"/>
    <property type="evidence" value="ECO:0007669"/>
    <property type="project" value="InterPro"/>
</dbReference>
<dbReference type="EMBL" id="JAWPEI010000001">
    <property type="protein sequence ID" value="KAK4739969.1"/>
    <property type="molecule type" value="Genomic_DNA"/>
</dbReference>
<gene>
    <name evidence="3" type="ORF">R3W88_003666</name>
</gene>
<keyword evidence="1" id="KW-0677">Repeat</keyword>
<accession>A0AAV9MSI0</accession>
<sequence>MSQRGRRGEIANNPGLAYLIEAGYVGKDAESVLSKLLEANSFVGKALTPCYLDYVGVFGQGKSDVRQETGLLQLNSHMLGGGSQVKYWFICLAAIIYKGCEVVTSCSIAHHCSLLMLPALYTFPYTNLQIAKAILFICGGAFVGREDNLRKEDKSEVRSVDKLWLFGLRDSANEYTDDDDVSWKVRRAAAKCLAALVVTQPEMLSKLYRQACSKLIDKFKERKSKLSPIVLDTSIYAVTSHANCYTQGLRESVIGK</sequence>
<dbReference type="PANTHER" id="PTHR12696">
    <property type="entry name" value="TIP120"/>
    <property type="match status" value="1"/>
</dbReference>
<dbReference type="AlphaFoldDB" id="A0AAV9MSI0"/>
<name>A0AAV9MSI0_9SOLN</name>
<organism evidence="3 4">
    <name type="scientific">Solanum pinnatisectum</name>
    <name type="common">tansyleaf nightshade</name>
    <dbReference type="NCBI Taxonomy" id="50273"/>
    <lineage>
        <taxon>Eukaryota</taxon>
        <taxon>Viridiplantae</taxon>
        <taxon>Streptophyta</taxon>
        <taxon>Embryophyta</taxon>
        <taxon>Tracheophyta</taxon>
        <taxon>Spermatophyta</taxon>
        <taxon>Magnoliopsida</taxon>
        <taxon>eudicotyledons</taxon>
        <taxon>Gunneridae</taxon>
        <taxon>Pentapetalae</taxon>
        <taxon>asterids</taxon>
        <taxon>lamiids</taxon>
        <taxon>Solanales</taxon>
        <taxon>Solanaceae</taxon>
        <taxon>Solanoideae</taxon>
        <taxon>Solaneae</taxon>
        <taxon>Solanum</taxon>
    </lineage>
</organism>
<dbReference type="SUPFAM" id="SSF48371">
    <property type="entry name" value="ARM repeat"/>
    <property type="match status" value="1"/>
</dbReference>